<name>A0A2A6FN90_9MICO</name>
<dbReference type="EMBL" id="NAEP01000056">
    <property type="protein sequence ID" value="PDQ34345.1"/>
    <property type="molecule type" value="Genomic_DNA"/>
</dbReference>
<dbReference type="InterPro" id="IPR001034">
    <property type="entry name" value="DeoR_HTH"/>
</dbReference>
<evidence type="ECO:0000256" key="3">
    <source>
        <dbReference type="ARBA" id="ARBA00023163"/>
    </source>
</evidence>
<keyword evidence="2" id="KW-0238">DNA-binding</keyword>
<evidence type="ECO:0000259" key="4">
    <source>
        <dbReference type="PROSITE" id="PS51000"/>
    </source>
</evidence>
<dbReference type="InterPro" id="IPR037171">
    <property type="entry name" value="NagB/RpiA_transferase-like"/>
</dbReference>
<dbReference type="Gene3D" id="1.10.10.10">
    <property type="entry name" value="Winged helix-like DNA-binding domain superfamily/Winged helix DNA-binding domain"/>
    <property type="match status" value="1"/>
</dbReference>
<evidence type="ECO:0000313" key="6">
    <source>
        <dbReference type="Proteomes" id="UP000219994"/>
    </source>
</evidence>
<sequence length="267" mass="28163">MAPPHLTKTERLSALLNLLAETGRLDVDEVVVRLGVSPATARRDLDTLARQQLLRRTRGGAIAHSVAYELPLRYENQQHLEPKHAIAQAASALIPRGAIIGLGGGTTTTAIAHELLSRADIMEPSAERGLTVVTNAINIAMLLAPRPQIKTVVVGGVINPRSYELTGPLTEVVLRGITLDVAFVGVNGIHPQLGPTSHDEREAAVDSAMAARARTAVLVADSTKMDKTAFAAIGPRGLFSTLITDAAVTAPQRTACESLGYTVIVAS</sequence>
<dbReference type="PANTHER" id="PTHR30363">
    <property type="entry name" value="HTH-TYPE TRANSCRIPTIONAL REGULATOR SRLR-RELATED"/>
    <property type="match status" value="1"/>
</dbReference>
<protein>
    <submittedName>
        <fullName evidence="5">Alkaline phosphatase</fullName>
    </submittedName>
</protein>
<dbReference type="Proteomes" id="UP000219994">
    <property type="component" value="Unassembled WGS sequence"/>
</dbReference>
<comment type="caution">
    <text evidence="5">The sequence shown here is derived from an EMBL/GenBank/DDBJ whole genome shotgun (WGS) entry which is preliminary data.</text>
</comment>
<dbReference type="AlphaFoldDB" id="A0A2A6FN90"/>
<dbReference type="SMART" id="SM00420">
    <property type="entry name" value="HTH_DEOR"/>
    <property type="match status" value="1"/>
</dbReference>
<dbReference type="GO" id="GO:0003677">
    <property type="term" value="F:DNA binding"/>
    <property type="evidence" value="ECO:0007669"/>
    <property type="project" value="UniProtKB-KW"/>
</dbReference>
<evidence type="ECO:0000313" key="5">
    <source>
        <dbReference type="EMBL" id="PDQ34345.1"/>
    </source>
</evidence>
<proteinExistence type="predicted"/>
<dbReference type="PROSITE" id="PS51000">
    <property type="entry name" value="HTH_DEOR_2"/>
    <property type="match status" value="1"/>
</dbReference>
<feature type="domain" description="HTH deoR-type" evidence="4">
    <location>
        <begin position="8"/>
        <end position="63"/>
    </location>
</feature>
<accession>A0A2A6FN90</accession>
<dbReference type="Pfam" id="PF08220">
    <property type="entry name" value="HTH_DeoR"/>
    <property type="match status" value="1"/>
</dbReference>
<keyword evidence="3" id="KW-0804">Transcription</keyword>
<dbReference type="Gene3D" id="3.40.50.1360">
    <property type="match status" value="1"/>
</dbReference>
<dbReference type="InterPro" id="IPR018356">
    <property type="entry name" value="Tscrpt_reg_HTH_DeoR_CS"/>
</dbReference>
<dbReference type="Pfam" id="PF00455">
    <property type="entry name" value="DeoRC"/>
    <property type="match status" value="1"/>
</dbReference>
<dbReference type="InterPro" id="IPR036388">
    <property type="entry name" value="WH-like_DNA-bd_sf"/>
</dbReference>
<dbReference type="SUPFAM" id="SSF100950">
    <property type="entry name" value="NagB/RpiA/CoA transferase-like"/>
    <property type="match status" value="1"/>
</dbReference>
<reference evidence="6" key="1">
    <citation type="submission" date="2017-03" db="EMBL/GenBank/DDBJ databases">
        <authorList>
            <person name="Lund M.B."/>
        </authorList>
    </citation>
    <scope>NUCLEOTIDE SEQUENCE [LARGE SCALE GENOMIC DNA]</scope>
</reference>
<dbReference type="PRINTS" id="PR00037">
    <property type="entry name" value="HTHLACR"/>
</dbReference>
<dbReference type="GO" id="GO:0003700">
    <property type="term" value="F:DNA-binding transcription factor activity"/>
    <property type="evidence" value="ECO:0007669"/>
    <property type="project" value="InterPro"/>
</dbReference>
<dbReference type="InterPro" id="IPR036390">
    <property type="entry name" value="WH_DNA-bd_sf"/>
</dbReference>
<organism evidence="5 6">
    <name type="scientific">Candidatus Lumbricidiphila eiseniae</name>
    <dbReference type="NCBI Taxonomy" id="1969409"/>
    <lineage>
        <taxon>Bacteria</taxon>
        <taxon>Bacillati</taxon>
        <taxon>Actinomycetota</taxon>
        <taxon>Actinomycetes</taxon>
        <taxon>Micrococcales</taxon>
        <taxon>Microbacteriaceae</taxon>
        <taxon>Candidatus Lumbricidiphila</taxon>
    </lineage>
</organism>
<dbReference type="SMART" id="SM01134">
    <property type="entry name" value="DeoRC"/>
    <property type="match status" value="1"/>
</dbReference>
<gene>
    <name evidence="5" type="ORF">B5766_11930</name>
</gene>
<dbReference type="InterPro" id="IPR050313">
    <property type="entry name" value="Carb_Metab_HTH_regulators"/>
</dbReference>
<evidence type="ECO:0000256" key="1">
    <source>
        <dbReference type="ARBA" id="ARBA00023015"/>
    </source>
</evidence>
<dbReference type="InterPro" id="IPR014036">
    <property type="entry name" value="DeoR-like_C"/>
</dbReference>
<dbReference type="PROSITE" id="PS00894">
    <property type="entry name" value="HTH_DEOR_1"/>
    <property type="match status" value="1"/>
</dbReference>
<keyword evidence="1" id="KW-0805">Transcription regulation</keyword>
<dbReference type="SUPFAM" id="SSF46785">
    <property type="entry name" value="Winged helix' DNA-binding domain"/>
    <property type="match status" value="1"/>
</dbReference>
<dbReference type="PANTHER" id="PTHR30363:SF44">
    <property type="entry name" value="AGA OPERON TRANSCRIPTIONAL REPRESSOR-RELATED"/>
    <property type="match status" value="1"/>
</dbReference>
<evidence type="ECO:0000256" key="2">
    <source>
        <dbReference type="ARBA" id="ARBA00023125"/>
    </source>
</evidence>